<protein>
    <submittedName>
        <fullName evidence="1">Uncharacterized protein</fullName>
    </submittedName>
</protein>
<dbReference type="EMBL" id="CAKMRJ010005523">
    <property type="protein sequence ID" value="CAH1444311.1"/>
    <property type="molecule type" value="Genomic_DNA"/>
</dbReference>
<organism evidence="1 2">
    <name type="scientific">Lactuca virosa</name>
    <dbReference type="NCBI Taxonomy" id="75947"/>
    <lineage>
        <taxon>Eukaryota</taxon>
        <taxon>Viridiplantae</taxon>
        <taxon>Streptophyta</taxon>
        <taxon>Embryophyta</taxon>
        <taxon>Tracheophyta</taxon>
        <taxon>Spermatophyta</taxon>
        <taxon>Magnoliopsida</taxon>
        <taxon>eudicotyledons</taxon>
        <taxon>Gunneridae</taxon>
        <taxon>Pentapetalae</taxon>
        <taxon>asterids</taxon>
        <taxon>campanulids</taxon>
        <taxon>Asterales</taxon>
        <taxon>Asteraceae</taxon>
        <taxon>Cichorioideae</taxon>
        <taxon>Cichorieae</taxon>
        <taxon>Lactucinae</taxon>
        <taxon>Lactuca</taxon>
    </lineage>
</organism>
<evidence type="ECO:0000313" key="2">
    <source>
        <dbReference type="Proteomes" id="UP001157418"/>
    </source>
</evidence>
<keyword evidence="2" id="KW-1185">Reference proteome</keyword>
<evidence type="ECO:0000313" key="1">
    <source>
        <dbReference type="EMBL" id="CAH1444311.1"/>
    </source>
</evidence>
<dbReference type="Proteomes" id="UP001157418">
    <property type="component" value="Unassembled WGS sequence"/>
</dbReference>
<name>A0AAU9P213_9ASTR</name>
<reference evidence="1 2" key="1">
    <citation type="submission" date="2022-01" db="EMBL/GenBank/DDBJ databases">
        <authorList>
            <person name="Xiong W."/>
            <person name="Schranz E."/>
        </authorList>
    </citation>
    <scope>NUCLEOTIDE SEQUENCE [LARGE SCALE GENOMIC DNA]</scope>
</reference>
<comment type="caution">
    <text evidence="1">The sequence shown here is derived from an EMBL/GenBank/DDBJ whole genome shotgun (WGS) entry which is preliminary data.</text>
</comment>
<sequence>MSPHSYSQDGAPVLYLTRRWTLKSSESNWTVPVEEPGLWIHDFTLYGFVLCIPLIKAVGSNGNYKAIAEVCEQLQIVENRLKVKSLLDDVPMRRSSVDSTSGFQDDPQERWHIEFQP</sequence>
<dbReference type="AlphaFoldDB" id="A0AAU9P213"/>
<proteinExistence type="predicted"/>
<gene>
    <name evidence="1" type="ORF">LVIROSA_LOCUS30162</name>
</gene>
<accession>A0AAU9P213</accession>